<dbReference type="HAMAP" id="MF_00194">
    <property type="entry name" value="RdgC"/>
    <property type="match status" value="1"/>
</dbReference>
<keyword evidence="4 6" id="KW-0963">Cytoplasm</keyword>
<dbReference type="GO" id="GO:0000018">
    <property type="term" value="P:regulation of DNA recombination"/>
    <property type="evidence" value="ECO:0007669"/>
    <property type="project" value="TreeGrafter"/>
</dbReference>
<dbReference type="EMBL" id="SPPA01000006">
    <property type="protein sequence ID" value="TFV11932.1"/>
    <property type="molecule type" value="Genomic_DNA"/>
</dbReference>
<dbReference type="GO" id="GO:0005737">
    <property type="term" value="C:cytoplasm"/>
    <property type="evidence" value="ECO:0007669"/>
    <property type="project" value="UniProtKB-UniRule"/>
</dbReference>
<dbReference type="NCBIfam" id="NF001464">
    <property type="entry name" value="PRK00321.1-5"/>
    <property type="match status" value="1"/>
</dbReference>
<dbReference type="Pfam" id="PF04381">
    <property type="entry name" value="RdgC"/>
    <property type="match status" value="1"/>
</dbReference>
<evidence type="ECO:0000256" key="6">
    <source>
        <dbReference type="HAMAP-Rule" id="MF_00194"/>
    </source>
</evidence>
<dbReference type="RefSeq" id="WP_135055199.1">
    <property type="nucleotide sequence ID" value="NZ_JADGLC010000006.1"/>
</dbReference>
<evidence type="ECO:0000256" key="4">
    <source>
        <dbReference type="ARBA" id="ARBA00022490"/>
    </source>
</evidence>
<dbReference type="Proteomes" id="UP000297396">
    <property type="component" value="Unassembled WGS sequence"/>
</dbReference>
<dbReference type="GO" id="GO:0003690">
    <property type="term" value="F:double-stranded DNA binding"/>
    <property type="evidence" value="ECO:0007669"/>
    <property type="project" value="TreeGrafter"/>
</dbReference>
<evidence type="ECO:0000256" key="2">
    <source>
        <dbReference type="ARBA" id="ARBA00008657"/>
    </source>
</evidence>
<dbReference type="GO" id="GO:0043590">
    <property type="term" value="C:bacterial nucleoid"/>
    <property type="evidence" value="ECO:0007669"/>
    <property type="project" value="TreeGrafter"/>
</dbReference>
<comment type="subcellular location">
    <subcellularLocation>
        <location evidence="1 6">Cytoplasm</location>
        <location evidence="1 6">Nucleoid</location>
    </subcellularLocation>
</comment>
<reference evidence="7 8" key="1">
    <citation type="submission" date="2019-03" db="EMBL/GenBank/DDBJ databases">
        <title>Diversity of the mouse oral microbiome.</title>
        <authorList>
            <person name="Joseph S."/>
            <person name="Aduse-Opoku J."/>
            <person name="Curtis M."/>
            <person name="Wade W."/>
            <person name="Hashim A."/>
        </authorList>
    </citation>
    <scope>NUCLEOTIDE SEQUENCE [LARGE SCALE GENOMIC DNA]</scope>
    <source>
        <strain evidence="7 8">WT12</strain>
    </source>
</reference>
<organism evidence="7 8">
    <name type="scientific">Muribacter muris</name>
    <dbReference type="NCBI Taxonomy" id="67855"/>
    <lineage>
        <taxon>Bacteria</taxon>
        <taxon>Pseudomonadati</taxon>
        <taxon>Pseudomonadota</taxon>
        <taxon>Gammaproteobacteria</taxon>
        <taxon>Pasteurellales</taxon>
        <taxon>Pasteurellaceae</taxon>
        <taxon>Muribacter</taxon>
    </lineage>
</organism>
<evidence type="ECO:0000256" key="5">
    <source>
        <dbReference type="ARBA" id="ARBA00023172"/>
    </source>
</evidence>
<dbReference type="NCBIfam" id="NF001462">
    <property type="entry name" value="PRK00321.1-3"/>
    <property type="match status" value="1"/>
</dbReference>
<gene>
    <name evidence="6 7" type="primary">rdgC</name>
    <name evidence="7" type="ORF">E4T80_04085</name>
</gene>
<comment type="caution">
    <text evidence="7">The sequence shown here is derived from an EMBL/GenBank/DDBJ whole genome shotgun (WGS) entry which is preliminary data.</text>
</comment>
<comment type="similarity">
    <text evidence="2 6">Belongs to the RdgC family.</text>
</comment>
<keyword evidence="5 6" id="KW-0233">DNA recombination</keyword>
<proteinExistence type="inferred from homology"/>
<evidence type="ECO:0000256" key="3">
    <source>
        <dbReference type="ARBA" id="ARBA00022296"/>
    </source>
</evidence>
<dbReference type="AlphaFoldDB" id="A0A4Y9K322"/>
<name>A0A4Y9K322_9PAST</name>
<sequence>MFWFKNVMIYRLTTELVLDSQTLEAQLQQTKFSPCQQSDMSKFGWSSPLPTSELLHFSQGKQFLLLSHKEDKLLPAQVVKKETENRIATLEQKEQRALKKTEKQAIKDDVIATLLPRAFSKHQFTPIWLDLDRQVVYVDAGSAKRAEDTLALLRKTLNSLPVVPLSFNLSPSEIMTNWVAKGHTPSWLTLLEEAELKSFETDSVIRCKRQDLESEEITQHLQAGKFITKLAMEWESHFTFVLNEDATLSRIKFADEVREKNDDILKEDIAQRFDADFLLLTEELRLFTQKLTDEFGGIKERI</sequence>
<protein>
    <recommendedName>
        <fullName evidence="3 6">Recombination-associated protein RdgC</fullName>
    </recommendedName>
</protein>
<accession>A0A4Y9K322</accession>
<evidence type="ECO:0000256" key="1">
    <source>
        <dbReference type="ARBA" id="ARBA00004453"/>
    </source>
</evidence>
<dbReference type="PANTHER" id="PTHR38103">
    <property type="entry name" value="RECOMBINATION-ASSOCIATED PROTEIN RDGC"/>
    <property type="match status" value="1"/>
</dbReference>
<dbReference type="InterPro" id="IPR007476">
    <property type="entry name" value="RdgC"/>
</dbReference>
<comment type="function">
    <text evidence="6">May be involved in recombination.</text>
</comment>
<dbReference type="GO" id="GO:0006310">
    <property type="term" value="P:DNA recombination"/>
    <property type="evidence" value="ECO:0007669"/>
    <property type="project" value="UniProtKB-UniRule"/>
</dbReference>
<dbReference type="OrthoDB" id="5290530at2"/>
<dbReference type="PANTHER" id="PTHR38103:SF1">
    <property type="entry name" value="RECOMBINATION-ASSOCIATED PROTEIN RDGC"/>
    <property type="match status" value="1"/>
</dbReference>
<evidence type="ECO:0000313" key="8">
    <source>
        <dbReference type="Proteomes" id="UP000297396"/>
    </source>
</evidence>
<evidence type="ECO:0000313" key="7">
    <source>
        <dbReference type="EMBL" id="TFV11932.1"/>
    </source>
</evidence>